<dbReference type="SUPFAM" id="SSF52833">
    <property type="entry name" value="Thioredoxin-like"/>
    <property type="match status" value="1"/>
</dbReference>
<dbReference type="InterPro" id="IPR013766">
    <property type="entry name" value="Thioredoxin_domain"/>
</dbReference>
<dbReference type="Pfam" id="PF00578">
    <property type="entry name" value="AhpC-TSA"/>
    <property type="match status" value="1"/>
</dbReference>
<dbReference type="InterPro" id="IPR050498">
    <property type="entry name" value="Ycf3"/>
</dbReference>
<feature type="repeat" description="TPR" evidence="3">
    <location>
        <begin position="376"/>
        <end position="409"/>
    </location>
</feature>
<keyword evidence="2 3" id="KW-0802">TPR repeat</keyword>
<dbReference type="PANTHER" id="PTHR44858">
    <property type="entry name" value="TETRATRICOPEPTIDE REPEAT PROTEIN 6"/>
    <property type="match status" value="1"/>
</dbReference>
<dbReference type="Proteomes" id="UP000885986">
    <property type="component" value="Unassembled WGS sequence"/>
</dbReference>
<dbReference type="PANTHER" id="PTHR44858:SF1">
    <property type="entry name" value="UDP-N-ACETYLGLUCOSAMINE--PEPTIDE N-ACETYLGLUCOSAMINYLTRANSFERASE SPINDLY-RELATED"/>
    <property type="match status" value="1"/>
</dbReference>
<keyword evidence="4" id="KW-0812">Transmembrane</keyword>
<dbReference type="Pfam" id="PF13432">
    <property type="entry name" value="TPR_16"/>
    <property type="match status" value="2"/>
</dbReference>
<dbReference type="EMBL" id="DSDS01000193">
    <property type="protein sequence ID" value="HET98727.1"/>
    <property type="molecule type" value="Genomic_DNA"/>
</dbReference>
<feature type="repeat" description="TPR" evidence="3">
    <location>
        <begin position="308"/>
        <end position="341"/>
    </location>
</feature>
<evidence type="ECO:0000259" key="5">
    <source>
        <dbReference type="PROSITE" id="PS51352"/>
    </source>
</evidence>
<gene>
    <name evidence="6" type="ORF">ENN98_08635</name>
</gene>
<organism evidence="6">
    <name type="scientific">Desulfurivibrio alkaliphilus</name>
    <dbReference type="NCBI Taxonomy" id="427923"/>
    <lineage>
        <taxon>Bacteria</taxon>
        <taxon>Pseudomonadati</taxon>
        <taxon>Thermodesulfobacteriota</taxon>
        <taxon>Desulfobulbia</taxon>
        <taxon>Desulfobulbales</taxon>
        <taxon>Desulfobulbaceae</taxon>
        <taxon>Desulfurivibrio</taxon>
    </lineage>
</organism>
<dbReference type="GO" id="GO:0016491">
    <property type="term" value="F:oxidoreductase activity"/>
    <property type="evidence" value="ECO:0007669"/>
    <property type="project" value="InterPro"/>
</dbReference>
<keyword evidence="4" id="KW-0472">Membrane</keyword>
<accession>A0A7C2TIL9</accession>
<dbReference type="Gene3D" id="1.25.40.10">
    <property type="entry name" value="Tetratricopeptide repeat domain"/>
    <property type="match status" value="1"/>
</dbReference>
<dbReference type="InterPro" id="IPR000866">
    <property type="entry name" value="AhpC/TSA"/>
</dbReference>
<dbReference type="CDD" id="cd02966">
    <property type="entry name" value="TlpA_like_family"/>
    <property type="match status" value="1"/>
</dbReference>
<feature type="domain" description="Thioredoxin" evidence="5">
    <location>
        <begin position="104"/>
        <end position="249"/>
    </location>
</feature>
<protein>
    <submittedName>
        <fullName evidence="6">Tetratricopeptide repeat protein</fullName>
    </submittedName>
</protein>
<evidence type="ECO:0000256" key="2">
    <source>
        <dbReference type="ARBA" id="ARBA00022803"/>
    </source>
</evidence>
<comment type="caution">
    <text evidence="6">The sequence shown here is derived from an EMBL/GenBank/DDBJ whole genome shotgun (WGS) entry which is preliminary data.</text>
</comment>
<dbReference type="SMART" id="SM00028">
    <property type="entry name" value="TPR"/>
    <property type="match status" value="3"/>
</dbReference>
<evidence type="ECO:0000256" key="4">
    <source>
        <dbReference type="SAM" id="Phobius"/>
    </source>
</evidence>
<evidence type="ECO:0000256" key="3">
    <source>
        <dbReference type="PROSITE-ProRule" id="PRU00339"/>
    </source>
</evidence>
<dbReference type="Gene3D" id="3.40.30.10">
    <property type="entry name" value="Glutaredoxin"/>
    <property type="match status" value="1"/>
</dbReference>
<name>A0A7C2TIL9_9BACT</name>
<proteinExistence type="predicted"/>
<feature type="transmembrane region" description="Helical" evidence="4">
    <location>
        <begin position="74"/>
        <end position="91"/>
    </location>
</feature>
<dbReference type="AlphaFoldDB" id="A0A7C2TIL9"/>
<dbReference type="InterPro" id="IPR011990">
    <property type="entry name" value="TPR-like_helical_dom_sf"/>
</dbReference>
<dbReference type="GO" id="GO:0006950">
    <property type="term" value="P:response to stress"/>
    <property type="evidence" value="ECO:0007669"/>
    <property type="project" value="UniProtKB-ARBA"/>
</dbReference>
<keyword evidence="4" id="KW-1133">Transmembrane helix</keyword>
<keyword evidence="1" id="KW-0677">Repeat</keyword>
<evidence type="ECO:0000256" key="1">
    <source>
        <dbReference type="ARBA" id="ARBA00022737"/>
    </source>
</evidence>
<feature type="repeat" description="TPR" evidence="3">
    <location>
        <begin position="274"/>
        <end position="307"/>
    </location>
</feature>
<dbReference type="SUPFAM" id="SSF48452">
    <property type="entry name" value="TPR-like"/>
    <property type="match status" value="1"/>
</dbReference>
<dbReference type="InterPro" id="IPR036249">
    <property type="entry name" value="Thioredoxin-like_sf"/>
</dbReference>
<evidence type="ECO:0000313" key="6">
    <source>
        <dbReference type="EMBL" id="HET98727.1"/>
    </source>
</evidence>
<dbReference type="InterPro" id="IPR019734">
    <property type="entry name" value="TPR_rpt"/>
</dbReference>
<dbReference type="GO" id="GO:0016209">
    <property type="term" value="F:antioxidant activity"/>
    <property type="evidence" value="ECO:0007669"/>
    <property type="project" value="InterPro"/>
</dbReference>
<dbReference type="PROSITE" id="PS50005">
    <property type="entry name" value="TPR"/>
    <property type="match status" value="3"/>
</dbReference>
<dbReference type="PROSITE" id="PS51352">
    <property type="entry name" value="THIOREDOXIN_2"/>
    <property type="match status" value="1"/>
</dbReference>
<sequence>MEPDKPRFFGLMVIFPIAHWPDPLYRVLVSEGVPVVLLPPHLCSVPVYLRLPAKVTACGPPGGIHSERGVSLKIFRYSIIFSFLLIFSLLVDSGAAESFPFRAIDQGDILPAAALQAVDSPEKIALDKLGDRPVVLAFWGADLPTKKQRSISALEQLQELTSFFADKKVRLLVINGQGDSTEVIREVTRTAGFTSPGYFDPSQDVYGALGVFVLPAVLLVDGQGRVVNGFGYGRSMVDSIKGEIEILIGEKTREQVEAELNPVMEARDPEELAARRHLGLGKALLGKGQVEPAAREFQTAIARNPKLAEAHIELGCVFLELKRLPEAESALNKGLALEPDSLRGEVCAALVKGEQGEVDEAIDDLRGMLFRNGRDHRLRSALGILLSKNGQHQKAAEEFRRAYELLERSHQSDD</sequence>
<reference evidence="6" key="1">
    <citation type="journal article" date="2020" name="mSystems">
        <title>Genome- and Community-Level Interaction Insights into Carbon Utilization and Element Cycling Functions of Hydrothermarchaeota in Hydrothermal Sediment.</title>
        <authorList>
            <person name="Zhou Z."/>
            <person name="Liu Y."/>
            <person name="Xu W."/>
            <person name="Pan J."/>
            <person name="Luo Z.H."/>
            <person name="Li M."/>
        </authorList>
    </citation>
    <scope>NUCLEOTIDE SEQUENCE [LARGE SCALE GENOMIC DNA]</scope>
    <source>
        <strain evidence="6">SpSt-1224</strain>
    </source>
</reference>